<gene>
    <name evidence="3" type="ORF">TCLT_LOCUS3382</name>
</gene>
<dbReference type="AlphaFoldDB" id="A0A0N5CT31"/>
<keyword evidence="2" id="KW-0732">Signal</keyword>
<dbReference type="Proteomes" id="UP000276776">
    <property type="component" value="Unassembled WGS sequence"/>
</dbReference>
<keyword evidence="1" id="KW-0812">Transmembrane</keyword>
<sequence length="113" mass="12918">MSSIYIKGVFNLIVILAANITYSERLLSEAGNAEDKYLVNLKPVEDIFQCCGATHETRNRYPDCFTVISDWLESTGEAIIVIDVFLLIIELFALISTCILCKAFRYERPYYYA</sequence>
<evidence type="ECO:0000256" key="1">
    <source>
        <dbReference type="SAM" id="Phobius"/>
    </source>
</evidence>
<name>A0A0N5CT31_THECL</name>
<dbReference type="STRING" id="103827.A0A0N5CT31"/>
<protein>
    <submittedName>
        <fullName evidence="5">Tetraspanin</fullName>
    </submittedName>
</protein>
<accession>A0A0N5CT31</accession>
<evidence type="ECO:0000313" key="3">
    <source>
        <dbReference type="EMBL" id="VDM99820.1"/>
    </source>
</evidence>
<keyword evidence="4" id="KW-1185">Reference proteome</keyword>
<reference evidence="3 4" key="2">
    <citation type="submission" date="2018-11" db="EMBL/GenBank/DDBJ databases">
        <authorList>
            <consortium name="Pathogen Informatics"/>
        </authorList>
    </citation>
    <scope>NUCLEOTIDE SEQUENCE [LARGE SCALE GENOMIC DNA]</scope>
</reference>
<organism evidence="5">
    <name type="scientific">Thelazia callipaeda</name>
    <name type="common">Oriental eyeworm</name>
    <name type="synonym">Parasitic nematode</name>
    <dbReference type="NCBI Taxonomy" id="103827"/>
    <lineage>
        <taxon>Eukaryota</taxon>
        <taxon>Metazoa</taxon>
        <taxon>Ecdysozoa</taxon>
        <taxon>Nematoda</taxon>
        <taxon>Chromadorea</taxon>
        <taxon>Rhabditida</taxon>
        <taxon>Spirurina</taxon>
        <taxon>Spiruromorpha</taxon>
        <taxon>Thelazioidea</taxon>
        <taxon>Thelaziidae</taxon>
        <taxon>Thelazia</taxon>
    </lineage>
</organism>
<feature type="transmembrane region" description="Helical" evidence="1">
    <location>
        <begin position="78"/>
        <end position="101"/>
    </location>
</feature>
<proteinExistence type="predicted"/>
<keyword evidence="1" id="KW-0472">Membrane</keyword>
<dbReference type="OrthoDB" id="5870230at2759"/>
<evidence type="ECO:0000313" key="4">
    <source>
        <dbReference type="Proteomes" id="UP000276776"/>
    </source>
</evidence>
<reference evidence="5" key="1">
    <citation type="submission" date="2017-02" db="UniProtKB">
        <authorList>
            <consortium name="WormBaseParasite"/>
        </authorList>
    </citation>
    <scope>IDENTIFICATION</scope>
</reference>
<feature type="signal peptide" evidence="2">
    <location>
        <begin position="1"/>
        <end position="23"/>
    </location>
</feature>
<dbReference type="WBParaSite" id="TCLT_0000338901-mRNA-1">
    <property type="protein sequence ID" value="TCLT_0000338901-mRNA-1"/>
    <property type="gene ID" value="TCLT_0000338901"/>
</dbReference>
<feature type="chain" id="PRO_5043126351" evidence="2">
    <location>
        <begin position="24"/>
        <end position="113"/>
    </location>
</feature>
<evidence type="ECO:0000313" key="5">
    <source>
        <dbReference type="WBParaSite" id="TCLT_0000338901-mRNA-1"/>
    </source>
</evidence>
<keyword evidence="1" id="KW-1133">Transmembrane helix</keyword>
<dbReference type="OMA" id="CGATHET"/>
<evidence type="ECO:0000256" key="2">
    <source>
        <dbReference type="SAM" id="SignalP"/>
    </source>
</evidence>
<dbReference type="EMBL" id="UYYF01001388">
    <property type="protein sequence ID" value="VDM99820.1"/>
    <property type="molecule type" value="Genomic_DNA"/>
</dbReference>